<dbReference type="AlphaFoldDB" id="U2TTY5"/>
<evidence type="ECO:0000313" key="1">
    <source>
        <dbReference type="EMBL" id="ERL09800.1"/>
    </source>
</evidence>
<sequence>MRKVINNRLYDTGTARLVGSHQAEVDGGSYVFGDLYRKRTSEYFVETSGTLVGMERTITPLSYDEAREWAESHLTAEEYEAEFGPVSEGGGDEVVSARVSAAAKRALEREAQRTGETQTAILERLLLSLAGE</sequence>
<proteinExistence type="predicted"/>
<reference evidence="1 2" key="1">
    <citation type="submission" date="2013-08" db="EMBL/GenBank/DDBJ databases">
        <authorList>
            <person name="Durkin A.S."/>
            <person name="Haft D.R."/>
            <person name="McCorrison J."/>
            <person name="Torralba M."/>
            <person name="Gillis M."/>
            <person name="Haft D.H."/>
            <person name="Methe B."/>
            <person name="Sutton G."/>
            <person name="Nelson K.E."/>
        </authorList>
    </citation>
    <scope>NUCLEOTIDE SEQUENCE [LARGE SCALE GENOMIC DNA]</scope>
    <source>
        <strain evidence="1 2">F0195</strain>
    </source>
</reference>
<accession>U2TTY5</accession>
<gene>
    <name evidence="1" type="ORF">HMPREF1316_1500</name>
</gene>
<dbReference type="Proteomes" id="UP000016638">
    <property type="component" value="Unassembled WGS sequence"/>
</dbReference>
<dbReference type="PATRIC" id="fig|1125712.3.peg.562"/>
<protein>
    <submittedName>
        <fullName evidence="1">Uncharacterized protein</fullName>
    </submittedName>
</protein>
<dbReference type="STRING" id="1125712.HMPREF1316_1500"/>
<keyword evidence="2" id="KW-1185">Reference proteome</keyword>
<dbReference type="OrthoDB" id="3192583at2"/>
<name>U2TTY5_9ACTN</name>
<dbReference type="RefSeq" id="WP_021725428.1">
    <property type="nucleotide sequence ID" value="NZ_AWEZ01000020.1"/>
</dbReference>
<evidence type="ECO:0000313" key="2">
    <source>
        <dbReference type="Proteomes" id="UP000016638"/>
    </source>
</evidence>
<dbReference type="EMBL" id="AWEZ01000020">
    <property type="protein sequence ID" value="ERL09800.1"/>
    <property type="molecule type" value="Genomic_DNA"/>
</dbReference>
<organism evidence="1 2">
    <name type="scientific">Olsenella profusa F0195</name>
    <dbReference type="NCBI Taxonomy" id="1125712"/>
    <lineage>
        <taxon>Bacteria</taxon>
        <taxon>Bacillati</taxon>
        <taxon>Actinomycetota</taxon>
        <taxon>Coriobacteriia</taxon>
        <taxon>Coriobacteriales</taxon>
        <taxon>Atopobiaceae</taxon>
        <taxon>Olsenella</taxon>
    </lineage>
</organism>
<comment type="caution">
    <text evidence="1">The sequence shown here is derived from an EMBL/GenBank/DDBJ whole genome shotgun (WGS) entry which is preliminary data.</text>
</comment>